<keyword evidence="2" id="KW-1185">Reference proteome</keyword>
<dbReference type="AlphaFoldDB" id="A0AAV3S2V9"/>
<protein>
    <submittedName>
        <fullName evidence="1">Uncharacterized protein</fullName>
    </submittedName>
</protein>
<evidence type="ECO:0000313" key="1">
    <source>
        <dbReference type="EMBL" id="GAA0187540.1"/>
    </source>
</evidence>
<dbReference type="Proteomes" id="UP001454036">
    <property type="component" value="Unassembled WGS sequence"/>
</dbReference>
<proteinExistence type="predicted"/>
<gene>
    <name evidence="1" type="ORF">LIER_34828</name>
</gene>
<comment type="caution">
    <text evidence="1">The sequence shown here is derived from an EMBL/GenBank/DDBJ whole genome shotgun (WGS) entry which is preliminary data.</text>
</comment>
<evidence type="ECO:0000313" key="2">
    <source>
        <dbReference type="Proteomes" id="UP001454036"/>
    </source>
</evidence>
<name>A0AAV3S2V9_LITER</name>
<sequence length="106" mass="12543">MRRRRRGCVIGRLSTVNLCEDELYYLSVLLINVRCPMSFEYLLTVDGETCTTYRESAYKMDFLHQDDDVEKSMEEASIHQMAPELWRLFATLLFYCKPADIITRFV</sequence>
<organism evidence="1 2">
    <name type="scientific">Lithospermum erythrorhizon</name>
    <name type="common">Purple gromwell</name>
    <name type="synonym">Lithospermum officinale var. erythrorhizon</name>
    <dbReference type="NCBI Taxonomy" id="34254"/>
    <lineage>
        <taxon>Eukaryota</taxon>
        <taxon>Viridiplantae</taxon>
        <taxon>Streptophyta</taxon>
        <taxon>Embryophyta</taxon>
        <taxon>Tracheophyta</taxon>
        <taxon>Spermatophyta</taxon>
        <taxon>Magnoliopsida</taxon>
        <taxon>eudicotyledons</taxon>
        <taxon>Gunneridae</taxon>
        <taxon>Pentapetalae</taxon>
        <taxon>asterids</taxon>
        <taxon>lamiids</taxon>
        <taxon>Boraginales</taxon>
        <taxon>Boraginaceae</taxon>
        <taxon>Boraginoideae</taxon>
        <taxon>Lithospermeae</taxon>
        <taxon>Lithospermum</taxon>
    </lineage>
</organism>
<dbReference type="EMBL" id="BAABME010014829">
    <property type="protein sequence ID" value="GAA0187540.1"/>
    <property type="molecule type" value="Genomic_DNA"/>
</dbReference>
<reference evidence="1 2" key="1">
    <citation type="submission" date="2024-01" db="EMBL/GenBank/DDBJ databases">
        <title>The complete chloroplast genome sequence of Lithospermum erythrorhizon: insights into the phylogenetic relationship among Boraginaceae species and the maternal lineages of purple gromwells.</title>
        <authorList>
            <person name="Okada T."/>
            <person name="Watanabe K."/>
        </authorList>
    </citation>
    <scope>NUCLEOTIDE SEQUENCE [LARGE SCALE GENOMIC DNA]</scope>
</reference>
<accession>A0AAV3S2V9</accession>